<evidence type="ECO:0000313" key="17">
    <source>
        <dbReference type="EMBL" id="AAR39345.1"/>
    </source>
</evidence>
<evidence type="ECO:0000256" key="1">
    <source>
        <dbReference type="ARBA" id="ARBA00006460"/>
    </source>
</evidence>
<dbReference type="HOGENOM" id="CLU_000487_3_1_2"/>
<dbReference type="InterPro" id="IPR007081">
    <property type="entry name" value="RNA_pol_Rpb1_5"/>
</dbReference>
<keyword evidence="7 13" id="KW-0862">Zinc</keyword>
<evidence type="ECO:0000256" key="3">
    <source>
        <dbReference type="ARBA" id="ARBA00022490"/>
    </source>
</evidence>
<dbReference type="Gene3D" id="1.10.274.100">
    <property type="entry name" value="RNA polymerase Rpb1, domain 3"/>
    <property type="match status" value="1"/>
</dbReference>
<dbReference type="GO" id="GO:0008270">
    <property type="term" value="F:zinc ion binding"/>
    <property type="evidence" value="ECO:0007669"/>
    <property type="project" value="UniProtKB-UniRule"/>
</dbReference>
<evidence type="ECO:0000256" key="15">
    <source>
        <dbReference type="SAM" id="Coils"/>
    </source>
</evidence>
<dbReference type="GO" id="GO:0003899">
    <property type="term" value="F:DNA-directed RNA polymerase activity"/>
    <property type="evidence" value="ECO:0007669"/>
    <property type="project" value="UniProtKB-UniRule"/>
</dbReference>
<dbReference type="EMBL" id="AE017199">
    <property type="protein sequence ID" value="AAR39345.1"/>
    <property type="molecule type" value="Genomic_DNA"/>
</dbReference>
<dbReference type="Gene3D" id="4.10.860.120">
    <property type="entry name" value="RNA polymerase II, clamp domain"/>
    <property type="match status" value="2"/>
</dbReference>
<dbReference type="Pfam" id="PF04983">
    <property type="entry name" value="RNA_pol_Rpb1_3"/>
    <property type="match status" value="1"/>
</dbReference>
<evidence type="ECO:0000259" key="16">
    <source>
        <dbReference type="SMART" id="SM00663"/>
    </source>
</evidence>
<dbReference type="GO" id="GO:0006351">
    <property type="term" value="P:DNA-templated transcription"/>
    <property type="evidence" value="ECO:0007669"/>
    <property type="project" value="UniProtKB-UniRule"/>
</dbReference>
<feature type="binding site" evidence="13">
    <location>
        <position position="467"/>
    </location>
    <ligand>
        <name>Mg(2+)</name>
        <dbReference type="ChEBI" id="CHEBI:18420"/>
    </ligand>
</feature>
<evidence type="ECO:0000256" key="14">
    <source>
        <dbReference type="RuleBase" id="RU004279"/>
    </source>
</evidence>
<dbReference type="Proteomes" id="UP000000578">
    <property type="component" value="Chromosome"/>
</dbReference>
<dbReference type="InterPro" id="IPR038120">
    <property type="entry name" value="Rpb1_funnel_sf"/>
</dbReference>
<dbReference type="InterPro" id="IPR007083">
    <property type="entry name" value="RNA_pol_Rpb1_4"/>
</dbReference>
<dbReference type="CDD" id="cd02582">
    <property type="entry name" value="RNAP_archeal_A"/>
    <property type="match status" value="1"/>
</dbReference>
<feature type="binding site" evidence="13">
    <location>
        <position position="58"/>
    </location>
    <ligand>
        <name>Zn(2+)</name>
        <dbReference type="ChEBI" id="CHEBI:29105"/>
        <label>1</label>
    </ligand>
</feature>
<dbReference type="InterPro" id="IPR006592">
    <property type="entry name" value="RNA_pol_N"/>
</dbReference>
<dbReference type="InterPro" id="IPR007080">
    <property type="entry name" value="RNA_pol_Rpb1_1"/>
</dbReference>
<feature type="binding site" evidence="13">
    <location>
        <position position="465"/>
    </location>
    <ligand>
        <name>Mg(2+)</name>
        <dbReference type="ChEBI" id="CHEBI:18420"/>
    </ligand>
</feature>
<feature type="binding site" evidence="13">
    <location>
        <position position="71"/>
    </location>
    <ligand>
        <name>Zn(2+)</name>
        <dbReference type="ChEBI" id="CHEBI:29105"/>
        <label>1</label>
    </ligand>
</feature>
<feature type="binding site" evidence="13">
    <location>
        <position position="463"/>
    </location>
    <ligand>
        <name>Mg(2+)</name>
        <dbReference type="ChEBI" id="CHEBI:18420"/>
    </ligand>
</feature>
<feature type="domain" description="RNA polymerase N-terminal" evidence="16">
    <location>
        <begin position="213"/>
        <end position="517"/>
    </location>
</feature>
<dbReference type="SMART" id="SM00663">
    <property type="entry name" value="RPOLA_N"/>
    <property type="match status" value="1"/>
</dbReference>
<dbReference type="InterPro" id="IPR007066">
    <property type="entry name" value="RNA_pol_Rpb1_3"/>
</dbReference>
<sequence>MEIKKLGLIDLRPLDPEVIRKLSVVEVKIPEPYDRDGLPIENGPMDPRMGVIDPGLRCKTCGGKYGECLGHFGRIELARPVYHVKFLNEIKRLLQYTCPKCGRAIIPQKLKEQFLKKINEYINEGKYDELSNFIQSTVIPKINEYRKKHKKCPYCNAELKEIKFEKPWYFYIKEKIGDKEEWVKLTPLDVRQWLEKIPDEDAKLFGIINGRPEWLVLTVILVPPVTARPSIILETGERSEDDLTHKIADIVRINNRIEELLSYGAPEPILEENWEMLQYHVATYFDNELPNVPKARHRSGRPLKGLLQRIKGKEGRLRRNLAGKRVNFSARGVISVDPRIDIDEVGVPEQVAKELTFPEIVTEWNLDWLKQKVLNGPESLDGANYVIDPNGRRFKIMEENKEELAERLEPGWVVERHIINGDYALFNRQPSLHKMSMMGHRSVILPGKTFRLNPATTTPYNADFDGDEMNYHLVQNYEGKTEIEFLANVREHIVTPRYGLAIIGATEDIITGLYLLSLKDKIPFKDAIQLIEYNCKYFGKDKILKLVEKAKKEGRDYLTGKEVFSALLPDDLDFEIKTKNGEFVIKNGILLKGVIDKEIVGVEKGKLIRELFERYGPEFTFKWLSDVTRLSVNYLTREQLTISFSDIDIPKEVKEQIRKIIEKAKKEVDNLIERYKKGEIKPLPGRTIEETLEIEILKVLNKARDEVGEVIEKHVDPTKGTMILAKSGARGKLLNLIQVVGLVGQQSISGRRMEEGYKDRVLPHFKKGDKSAKARGFVEHGFADGLDPIEFFFHAASGKDALMDTTLRTPKSGYLYRRLVSVLRDLYVENDRTVRDTFGNIYQFIWGEDGIAVQKSEGGKLNVEKIFKEQ</sequence>
<dbReference type="GO" id="GO:0000287">
    <property type="term" value="F:magnesium ion binding"/>
    <property type="evidence" value="ECO:0007669"/>
    <property type="project" value="UniProtKB-UniRule"/>
</dbReference>
<evidence type="ECO:0000256" key="12">
    <source>
        <dbReference type="ARBA" id="ARBA00053389"/>
    </source>
</evidence>
<evidence type="ECO:0000256" key="9">
    <source>
        <dbReference type="ARBA" id="ARBA00023125"/>
    </source>
</evidence>
<dbReference type="Gene3D" id="2.40.40.20">
    <property type="match status" value="1"/>
</dbReference>
<dbReference type="EC" id="2.7.7.6" evidence="13"/>
<evidence type="ECO:0000256" key="6">
    <source>
        <dbReference type="ARBA" id="ARBA00022723"/>
    </source>
</evidence>
<evidence type="ECO:0000256" key="5">
    <source>
        <dbReference type="ARBA" id="ARBA00022695"/>
    </source>
</evidence>
<keyword evidence="5 13" id="KW-0548">Nucleotidyltransferase</keyword>
<comment type="cofactor">
    <cofactor evidence="13">
        <name>Mg(2+)</name>
        <dbReference type="ChEBI" id="CHEBI:18420"/>
    </cofactor>
</comment>
<dbReference type="AlphaFoldDB" id="Q74M69"/>
<accession>Q74M69</accession>
<feature type="binding site" evidence="13">
    <location>
        <position position="68"/>
    </location>
    <ligand>
        <name>Zn(2+)</name>
        <dbReference type="ChEBI" id="CHEBI:29105"/>
        <label>1</label>
    </ligand>
</feature>
<dbReference type="Pfam" id="PF00623">
    <property type="entry name" value="RNA_pol_Rpb1_2"/>
    <property type="match status" value="1"/>
</dbReference>
<dbReference type="InterPro" id="IPR045867">
    <property type="entry name" value="DNA-dir_RpoC_beta_prime"/>
</dbReference>
<evidence type="ECO:0000256" key="11">
    <source>
        <dbReference type="ARBA" id="ARBA00048552"/>
    </source>
</evidence>
<keyword evidence="9 13" id="KW-0238">DNA-binding</keyword>
<dbReference type="GO" id="GO:0005737">
    <property type="term" value="C:cytoplasm"/>
    <property type="evidence" value="ECO:0007669"/>
    <property type="project" value="UniProtKB-SubCell"/>
</dbReference>
<dbReference type="Gene3D" id="1.10.132.30">
    <property type="match status" value="1"/>
</dbReference>
<dbReference type="PANTHER" id="PTHR19376:SF32">
    <property type="entry name" value="DNA-DIRECTED RNA POLYMERASE III SUBUNIT RPC1"/>
    <property type="match status" value="1"/>
</dbReference>
<protein>
    <recommendedName>
        <fullName evidence="13">DNA-directed RNA polymerase subunit Rpo1N</fullName>
        <ecNumber evidence="13">2.7.7.6</ecNumber>
    </recommendedName>
    <alternativeName>
        <fullName evidence="13">DNA-directed RNA polymerase subunit A'</fullName>
    </alternativeName>
</protein>
<dbReference type="Gene3D" id="6.10.250.2940">
    <property type="match status" value="1"/>
</dbReference>
<feature type="binding site" evidence="13">
    <location>
        <position position="152"/>
    </location>
    <ligand>
        <name>Zn(2+)</name>
        <dbReference type="ChEBI" id="CHEBI:29105"/>
        <label>2</label>
    </ligand>
</feature>
<keyword evidence="18" id="KW-1185">Reference proteome</keyword>
<evidence type="ECO:0000256" key="10">
    <source>
        <dbReference type="ARBA" id="ARBA00023163"/>
    </source>
</evidence>
<comment type="function">
    <text evidence="14">DNA-dependent RNA polymerase catalyzes the transcription of DNA into RNA using the four ribonucleoside triphosphates as substrates.</text>
</comment>
<dbReference type="GO" id="GO:0000428">
    <property type="term" value="C:DNA-directed RNA polymerase complex"/>
    <property type="evidence" value="ECO:0007669"/>
    <property type="project" value="UniProtKB-KW"/>
</dbReference>
<feature type="binding site" evidence="13">
    <location>
        <position position="101"/>
    </location>
    <ligand>
        <name>Zn(2+)</name>
        <dbReference type="ChEBI" id="CHEBI:29105"/>
        <label>2</label>
    </ligand>
</feature>
<organism evidence="17 18">
    <name type="scientific">Nanoarchaeum equitans (strain Kin4-M)</name>
    <dbReference type="NCBI Taxonomy" id="228908"/>
    <lineage>
        <taxon>Archaea</taxon>
        <taxon>Nanobdellota</taxon>
        <taxon>Candidatus Nanoarchaeia</taxon>
        <taxon>Nanoarchaeales</taxon>
        <taxon>Nanoarchaeaceae</taxon>
        <taxon>Nanoarchaeum</taxon>
    </lineage>
</organism>
<proteinExistence type="inferred from homology"/>
<dbReference type="Pfam" id="PF04998">
    <property type="entry name" value="RNA_pol_Rpb1_5"/>
    <property type="match status" value="1"/>
</dbReference>
<comment type="subunit">
    <text evidence="13">Part of the RNA polymerase complex.</text>
</comment>
<evidence type="ECO:0000256" key="8">
    <source>
        <dbReference type="ARBA" id="ARBA00022842"/>
    </source>
</evidence>
<comment type="catalytic activity">
    <reaction evidence="11 13 14">
        <text>RNA(n) + a ribonucleoside 5'-triphosphate = RNA(n+1) + diphosphate</text>
        <dbReference type="Rhea" id="RHEA:21248"/>
        <dbReference type="Rhea" id="RHEA-COMP:14527"/>
        <dbReference type="Rhea" id="RHEA-COMP:17342"/>
        <dbReference type="ChEBI" id="CHEBI:33019"/>
        <dbReference type="ChEBI" id="CHEBI:61557"/>
        <dbReference type="ChEBI" id="CHEBI:140395"/>
        <dbReference type="EC" id="2.7.7.6"/>
    </reaction>
</comment>
<keyword evidence="15" id="KW-0175">Coiled coil</keyword>
<name>Q74M69_NANEQ</name>
<dbReference type="BioCyc" id="NEQU228908:GJB6-535-MONOMER"/>
<reference evidence="17 18" key="1">
    <citation type="journal article" date="2003" name="Proc. Natl. Acad. Sci. U.S.A.">
        <title>The genome of Nanoarchaeum equitans: insights into early archaeal evolution and derived parasitism.</title>
        <authorList>
            <person name="Waters E."/>
            <person name="Hohn M.J."/>
            <person name="Ahel I."/>
            <person name="Graham D.E."/>
            <person name="Adams M.D."/>
            <person name="Barnstead M."/>
            <person name="Beeson K.Y."/>
            <person name="Bibbs L."/>
            <person name="Bolanos R."/>
            <person name="Keller M."/>
            <person name="Kretz K."/>
            <person name="Lin X."/>
            <person name="Mathur E."/>
            <person name="Ni J."/>
            <person name="Podar M."/>
            <person name="Richardson T."/>
            <person name="Sutton G.G."/>
            <person name="Simon M."/>
            <person name="Soll D."/>
            <person name="Stetter K.O."/>
            <person name="Short J.M."/>
            <person name="Noordewier M."/>
        </authorList>
    </citation>
    <scope>NUCLEOTIDE SEQUENCE [LARGE SCALE GENOMIC DNA]</scope>
    <source>
        <strain evidence="17 18">Kin4-M</strain>
    </source>
</reference>
<dbReference type="NCBIfam" id="NF006336">
    <property type="entry name" value="PRK08566.1"/>
    <property type="match status" value="1"/>
</dbReference>
<dbReference type="Gene3D" id="3.30.1490.180">
    <property type="entry name" value="RNA polymerase ii"/>
    <property type="match status" value="1"/>
</dbReference>
<dbReference type="HAMAP" id="MF_00863">
    <property type="entry name" value="RNApol_arch_Rpo1N"/>
    <property type="match status" value="1"/>
</dbReference>
<dbReference type="InterPro" id="IPR012758">
    <property type="entry name" value="RPO1N"/>
</dbReference>
<keyword evidence="3 13" id="KW-0963">Cytoplasm</keyword>
<evidence type="ECO:0000256" key="4">
    <source>
        <dbReference type="ARBA" id="ARBA00022679"/>
    </source>
</evidence>
<dbReference type="InterPro" id="IPR042102">
    <property type="entry name" value="RNA_pol_Rpb1_3_sf"/>
</dbReference>
<dbReference type="Pfam" id="PF05000">
    <property type="entry name" value="RNA_pol_Rpb1_4"/>
    <property type="match status" value="1"/>
</dbReference>
<gene>
    <name evidence="13" type="primary">rpo1N</name>
    <name evidence="13" type="synonym">rpoA1</name>
    <name evidence="17" type="ordered locus">NEQ503</name>
</gene>
<dbReference type="GO" id="GO:0003677">
    <property type="term" value="F:DNA binding"/>
    <property type="evidence" value="ECO:0007669"/>
    <property type="project" value="UniProtKB-UniRule"/>
</dbReference>
<dbReference type="PATRIC" id="fig|228908.8.peg.521"/>
<dbReference type="NCBIfam" id="TIGR02390">
    <property type="entry name" value="RNA_pol_rpoA1"/>
    <property type="match status" value="1"/>
</dbReference>
<feature type="binding site" evidence="13">
    <location>
        <position position="155"/>
    </location>
    <ligand>
        <name>Zn(2+)</name>
        <dbReference type="ChEBI" id="CHEBI:29105"/>
        <label>2</label>
    </ligand>
</feature>
<keyword evidence="10 13" id="KW-0804">Transcription</keyword>
<keyword evidence="4 13" id="KW-0808">Transferase</keyword>
<dbReference type="Gene3D" id="6.20.50.80">
    <property type="match status" value="1"/>
</dbReference>
<keyword evidence="2 13" id="KW-0240">DNA-directed RNA polymerase</keyword>
<dbReference type="FunFam" id="2.40.40.20:FF:000019">
    <property type="entry name" value="DNA-directed RNA polymerase II subunit RPB1"/>
    <property type="match status" value="1"/>
</dbReference>
<dbReference type="SUPFAM" id="SSF64484">
    <property type="entry name" value="beta and beta-prime subunits of DNA dependent RNA-polymerase"/>
    <property type="match status" value="1"/>
</dbReference>
<keyword evidence="6 13" id="KW-0479">Metal-binding</keyword>
<comment type="subcellular location">
    <subcellularLocation>
        <location evidence="13">Cytoplasm</location>
    </subcellularLocation>
</comment>
<dbReference type="EnsemblBacteria" id="AAR39345">
    <property type="protein sequence ID" value="AAR39345"/>
    <property type="gene ID" value="NEQ503"/>
</dbReference>
<dbReference type="STRING" id="228908.NEQ503"/>
<comment type="function">
    <text evidence="12 13">DNA-dependent RNA polymerase (RNAP) catalyzes the transcription of DNA into RNA using the four ribonucleoside triphosphates as substrates. Forms the clamp head domain.</text>
</comment>
<dbReference type="PANTHER" id="PTHR19376">
    <property type="entry name" value="DNA-DIRECTED RNA POLYMERASE"/>
    <property type="match status" value="1"/>
</dbReference>
<feature type="binding site" evidence="13">
    <location>
        <position position="98"/>
    </location>
    <ligand>
        <name>Zn(2+)</name>
        <dbReference type="ChEBI" id="CHEBI:29105"/>
        <label>2</label>
    </ligand>
</feature>
<dbReference type="Pfam" id="PF04997">
    <property type="entry name" value="RNA_pol_Rpb1_1"/>
    <property type="match status" value="1"/>
</dbReference>
<comment type="similarity">
    <text evidence="1 13 14">Belongs to the RNA polymerase beta' chain family.</text>
</comment>
<feature type="coiled-coil region" evidence="15">
    <location>
        <begin position="654"/>
        <end position="681"/>
    </location>
</feature>
<evidence type="ECO:0000256" key="13">
    <source>
        <dbReference type="HAMAP-Rule" id="MF_00863"/>
    </source>
</evidence>
<evidence type="ECO:0000256" key="2">
    <source>
        <dbReference type="ARBA" id="ARBA00022478"/>
    </source>
</evidence>
<dbReference type="InterPro" id="IPR000722">
    <property type="entry name" value="RNA_pol_asu"/>
</dbReference>
<feature type="binding site" evidence="13">
    <location>
        <position position="61"/>
    </location>
    <ligand>
        <name>Zn(2+)</name>
        <dbReference type="ChEBI" id="CHEBI:29105"/>
        <label>1</label>
    </ligand>
</feature>
<evidence type="ECO:0000256" key="7">
    <source>
        <dbReference type="ARBA" id="ARBA00022833"/>
    </source>
</evidence>
<dbReference type="InterPro" id="IPR044893">
    <property type="entry name" value="RNA_pol_Rpb1_clamp_domain"/>
</dbReference>
<evidence type="ECO:0000313" key="18">
    <source>
        <dbReference type="Proteomes" id="UP000000578"/>
    </source>
</evidence>
<keyword evidence="8 13" id="KW-0460">Magnesium</keyword>
<dbReference type="KEGG" id="neq:NEQ503"/>
<comment type="cofactor">
    <cofactor evidence="13">
        <name>Zn(2+)</name>
        <dbReference type="ChEBI" id="CHEBI:29105"/>
    </cofactor>
    <text evidence="13">Binds at least 2 Zn(2+) per subunit.</text>
</comment>